<reference evidence="1 2" key="1">
    <citation type="journal article" date="2023" name="Sci. Data">
        <title>Genome assembly of the Korean intertidal mud-creeper Batillaria attramentaria.</title>
        <authorList>
            <person name="Patra A.K."/>
            <person name="Ho P.T."/>
            <person name="Jun S."/>
            <person name="Lee S.J."/>
            <person name="Kim Y."/>
            <person name="Won Y.J."/>
        </authorList>
    </citation>
    <scope>NUCLEOTIDE SEQUENCE [LARGE SCALE GENOMIC DNA]</scope>
    <source>
        <strain evidence="1">Wonlab-2016</strain>
    </source>
</reference>
<protein>
    <submittedName>
        <fullName evidence="1">Uncharacterized protein</fullName>
    </submittedName>
</protein>
<dbReference type="EMBL" id="JACVVK020000663">
    <property type="protein sequence ID" value="KAK7458909.1"/>
    <property type="molecule type" value="Genomic_DNA"/>
</dbReference>
<sequence>MSTERGGGTTGVVIYEYLDSASVRLIAPPRVGHGKKERVILFAGASFVPYQIRAWVAL</sequence>
<name>A0ABD0J4A4_9CAEN</name>
<proteinExistence type="predicted"/>
<feature type="non-terminal residue" evidence="1">
    <location>
        <position position="58"/>
    </location>
</feature>
<keyword evidence="2" id="KW-1185">Reference proteome</keyword>
<dbReference type="AlphaFoldDB" id="A0ABD0J4A4"/>
<dbReference type="Proteomes" id="UP001519460">
    <property type="component" value="Unassembled WGS sequence"/>
</dbReference>
<accession>A0ABD0J4A4</accession>
<organism evidence="1 2">
    <name type="scientific">Batillaria attramentaria</name>
    <dbReference type="NCBI Taxonomy" id="370345"/>
    <lineage>
        <taxon>Eukaryota</taxon>
        <taxon>Metazoa</taxon>
        <taxon>Spiralia</taxon>
        <taxon>Lophotrochozoa</taxon>
        <taxon>Mollusca</taxon>
        <taxon>Gastropoda</taxon>
        <taxon>Caenogastropoda</taxon>
        <taxon>Sorbeoconcha</taxon>
        <taxon>Cerithioidea</taxon>
        <taxon>Batillariidae</taxon>
        <taxon>Batillaria</taxon>
    </lineage>
</organism>
<evidence type="ECO:0000313" key="2">
    <source>
        <dbReference type="Proteomes" id="UP001519460"/>
    </source>
</evidence>
<comment type="caution">
    <text evidence="1">The sequence shown here is derived from an EMBL/GenBank/DDBJ whole genome shotgun (WGS) entry which is preliminary data.</text>
</comment>
<evidence type="ECO:0000313" key="1">
    <source>
        <dbReference type="EMBL" id="KAK7458909.1"/>
    </source>
</evidence>
<gene>
    <name evidence="1" type="ORF">BaRGS_00039083</name>
</gene>